<reference evidence="4 5" key="1">
    <citation type="submission" date="2022-05" db="EMBL/GenBank/DDBJ databases">
        <authorList>
            <consortium name="Genoscope - CEA"/>
            <person name="William W."/>
        </authorList>
    </citation>
    <scope>NUCLEOTIDE SEQUENCE [LARGE SCALE GENOMIC DNA]</scope>
</reference>
<feature type="coiled-coil region" evidence="1">
    <location>
        <begin position="451"/>
        <end position="513"/>
    </location>
</feature>
<accession>A0AAU9X0E5</accession>
<feature type="coiled-coil region" evidence="1">
    <location>
        <begin position="740"/>
        <end position="782"/>
    </location>
</feature>
<feature type="coiled-coil region" evidence="1">
    <location>
        <begin position="917"/>
        <end position="962"/>
    </location>
</feature>
<evidence type="ECO:0000259" key="3">
    <source>
        <dbReference type="Pfam" id="PF20865"/>
    </source>
</evidence>
<keyword evidence="1" id="KW-0175">Coiled coil</keyword>
<feature type="compositionally biased region" description="Basic residues" evidence="2">
    <location>
        <begin position="78"/>
        <end position="99"/>
    </location>
</feature>
<feature type="region of interest" description="Disordered" evidence="2">
    <location>
        <begin position="54"/>
        <end position="191"/>
    </location>
</feature>
<organism evidence="4 5">
    <name type="scientific">Pocillopora meandrina</name>
    <dbReference type="NCBI Taxonomy" id="46732"/>
    <lineage>
        <taxon>Eukaryota</taxon>
        <taxon>Metazoa</taxon>
        <taxon>Cnidaria</taxon>
        <taxon>Anthozoa</taxon>
        <taxon>Hexacorallia</taxon>
        <taxon>Scleractinia</taxon>
        <taxon>Astrocoeniina</taxon>
        <taxon>Pocilloporidae</taxon>
        <taxon>Pocillopora</taxon>
    </lineage>
</organism>
<protein>
    <recommendedName>
        <fullName evidence="3">FAM186A/B C-terminal domain-containing protein</fullName>
    </recommendedName>
</protein>
<evidence type="ECO:0000256" key="1">
    <source>
        <dbReference type="SAM" id="Coils"/>
    </source>
</evidence>
<gene>
    <name evidence="4" type="ORF">PMEA_00014951</name>
</gene>
<evidence type="ECO:0000313" key="4">
    <source>
        <dbReference type="EMBL" id="CAH3132032.1"/>
    </source>
</evidence>
<dbReference type="Proteomes" id="UP001159428">
    <property type="component" value="Unassembled WGS sequence"/>
</dbReference>
<feature type="region of interest" description="Disordered" evidence="2">
    <location>
        <begin position="549"/>
        <end position="587"/>
    </location>
</feature>
<feature type="domain" description="FAM186A/B C-terminal" evidence="3">
    <location>
        <begin position="994"/>
        <end position="1155"/>
    </location>
</feature>
<sequence>LRADSEFNISLPAAGEARLQALRKAESKRQQDKCMDELKTVLERVRLAMDEFNTAQAELEVPESPDLEYEAEEEEKRQRKKKLKRKRRREQRKIRHKKASSKETLKGREKNAEEKSAESEKESGSSSDEGDEDSGEEKEKNAEEKSAESDKESGSSSDVGDEDSGEDEDKDEDQGAEEEDRQEENWSMTGQIKRKVSQRMLVKVSIVTLYHSNQSVKIHSKEDSSLHGLICGPGSTQGPKVKRANQMYQSKRRRVQKLITSYMDLCIEREDIIRQMQSWIESTVDEELLKPARIFLFSPDLLLDDLPLGLTSDMQAHGNTLVRLKGIADSLGIGTGSIEDESDESTPQVKGQKGLRIVKRFSNGIYITKLIPLSRKSNSFSLNLLETLELDVGDNWIQVQGDVDKILEHAIKTVPVRTVRLNLEVARKYFSLMTKLMTKRNETIRQLDEKTVDLECNVVKTKKQNEELRKNNKKAKVKAEKLQYQNQDLQNNVKELQNMINNLNEKLDAYKKKESHGLFKSSSESMASSKESIERVSVVSLVDEPSQQLAPTGEKVSIQTPKPSKSKVVIESDSRAPVAAPTSEESKKEISQLRERLERIQDELKVEKEKSTAFENEFVTLQSEKVKVEQERSELEIKLENSQREHERAVEESVEKMEDLERENKRMTGEIECNEEMIKYQEERLGQFMEEIQSLEERMMSFPPTPATMSVASMAGTTRRERRKTSLQLGLEPQTARQMVAKVKQQYEAELQSLKDHQAKENQRHQAELRRLEQEHKKDLQNIHKESLQLLRALNRFKDGVASLLDRENMGEEAHNIRCHAPLPLDENFGDTRQMLARMAILANEMMISVELQLSRGLMSKRLESKDPHMGRMDQSTERKMPRDHGSIARRGTLGQLRIDGKQVELHVWKLLEEGNRQEVMEVVKELQTKVSEVEQTVEKVKKVDEEKIQKKESQLQRVLRRESETRKSVDEQKSIIKNLAAIWKSRRIGQKYIRREDQQRNLELLQQAMKEDQVSKELYESTTKLIKQAMDYPRKRFIELVERYVYHRRVKEIQENVQKMREESNINERVLLAMKDAEERMIRQKETWRQKKEEFIKARADVLEKLHKVLTQVHEETGILLIKPKDLIPRLEDIREDVKEIKEDDISAAANIPKLRAKLRKAELQAQVAAEKEPPLSDVEGTCATRERGQEASWKVMSSLAPAMVTTPRILDMDINRSRDVAKEILTNVSEASTTSKSVSIPPMRFFPMLYGYYKQPHTGIRRTRSEPAQSRKKSVKSFRSRETFLPPIATLYPENDQTQDS</sequence>
<feature type="compositionally biased region" description="Basic and acidic residues" evidence="2">
    <location>
        <begin position="137"/>
        <end position="153"/>
    </location>
</feature>
<feature type="non-terminal residue" evidence="4">
    <location>
        <position position="1"/>
    </location>
</feature>
<comment type="caution">
    <text evidence="4">The sequence shown here is derived from an EMBL/GenBank/DDBJ whole genome shotgun (WGS) entry which is preliminary data.</text>
</comment>
<dbReference type="Pfam" id="PF20865">
    <property type="entry name" value="FAM186A-B_C"/>
    <property type="match status" value="1"/>
</dbReference>
<feature type="compositionally biased region" description="Acidic residues" evidence="2">
    <location>
        <begin position="60"/>
        <end position="73"/>
    </location>
</feature>
<dbReference type="PANTHER" id="PTHR31765">
    <property type="entry name" value="PROTEIN CBG12783"/>
    <property type="match status" value="1"/>
</dbReference>
<feature type="region of interest" description="Disordered" evidence="2">
    <location>
        <begin position="865"/>
        <end position="886"/>
    </location>
</feature>
<evidence type="ECO:0000256" key="2">
    <source>
        <dbReference type="SAM" id="MobiDB-lite"/>
    </source>
</evidence>
<proteinExistence type="predicted"/>
<dbReference type="EMBL" id="CALNXJ010000026">
    <property type="protein sequence ID" value="CAH3132032.1"/>
    <property type="molecule type" value="Genomic_DNA"/>
</dbReference>
<feature type="region of interest" description="Disordered" evidence="2">
    <location>
        <begin position="1259"/>
        <end position="1303"/>
    </location>
</feature>
<feature type="compositionally biased region" description="Acidic residues" evidence="2">
    <location>
        <begin position="159"/>
        <end position="182"/>
    </location>
</feature>
<feature type="coiled-coil region" evidence="1">
    <location>
        <begin position="1051"/>
        <end position="1095"/>
    </location>
</feature>
<dbReference type="InterPro" id="IPR049146">
    <property type="entry name" value="FAM186A_B_C"/>
</dbReference>
<keyword evidence="5" id="KW-1185">Reference proteome</keyword>
<evidence type="ECO:0000313" key="5">
    <source>
        <dbReference type="Proteomes" id="UP001159428"/>
    </source>
</evidence>
<name>A0AAU9X0E5_9CNID</name>
<feature type="compositionally biased region" description="Basic and acidic residues" evidence="2">
    <location>
        <begin position="100"/>
        <end position="123"/>
    </location>
</feature>
<dbReference type="PANTHER" id="PTHR31765:SF3">
    <property type="entry name" value="TRANSLATION INITIATION FACTOR IF-2"/>
    <property type="match status" value="1"/>
</dbReference>